<organism evidence="1 2">
    <name type="scientific">Leucogyrophana mollusca</name>
    <dbReference type="NCBI Taxonomy" id="85980"/>
    <lineage>
        <taxon>Eukaryota</taxon>
        <taxon>Fungi</taxon>
        <taxon>Dikarya</taxon>
        <taxon>Basidiomycota</taxon>
        <taxon>Agaricomycotina</taxon>
        <taxon>Agaricomycetes</taxon>
        <taxon>Agaricomycetidae</taxon>
        <taxon>Boletales</taxon>
        <taxon>Boletales incertae sedis</taxon>
        <taxon>Leucogyrophana</taxon>
    </lineage>
</organism>
<protein>
    <submittedName>
        <fullName evidence="1">Uncharacterized protein</fullName>
    </submittedName>
</protein>
<reference evidence="1" key="1">
    <citation type="journal article" date="2021" name="New Phytol.">
        <title>Evolutionary innovations through gain and loss of genes in the ectomycorrhizal Boletales.</title>
        <authorList>
            <person name="Wu G."/>
            <person name="Miyauchi S."/>
            <person name="Morin E."/>
            <person name="Kuo A."/>
            <person name="Drula E."/>
            <person name="Varga T."/>
            <person name="Kohler A."/>
            <person name="Feng B."/>
            <person name="Cao Y."/>
            <person name="Lipzen A."/>
            <person name="Daum C."/>
            <person name="Hundley H."/>
            <person name="Pangilinan J."/>
            <person name="Johnson J."/>
            <person name="Barry K."/>
            <person name="LaButti K."/>
            <person name="Ng V."/>
            <person name="Ahrendt S."/>
            <person name="Min B."/>
            <person name="Choi I.G."/>
            <person name="Park H."/>
            <person name="Plett J.M."/>
            <person name="Magnuson J."/>
            <person name="Spatafora J.W."/>
            <person name="Nagy L.G."/>
            <person name="Henrissat B."/>
            <person name="Grigoriev I.V."/>
            <person name="Yang Z.L."/>
            <person name="Xu J."/>
            <person name="Martin F.M."/>
        </authorList>
    </citation>
    <scope>NUCLEOTIDE SEQUENCE</scope>
    <source>
        <strain evidence="1">KUC20120723A-06</strain>
    </source>
</reference>
<dbReference type="EMBL" id="MU266375">
    <property type="protein sequence ID" value="KAH7926909.1"/>
    <property type="molecule type" value="Genomic_DNA"/>
</dbReference>
<accession>A0ACB8BMD7</accession>
<dbReference type="Proteomes" id="UP000790709">
    <property type="component" value="Unassembled WGS sequence"/>
</dbReference>
<keyword evidence="2" id="KW-1185">Reference proteome</keyword>
<sequence length="98" mass="11244">MAACGRADIPGHDHGRELTMLVYGKLMKFCKAAGTYQCVLASYTFSISKESAELDDVIRFIFRWYRAGLGSVRNFKHDAWSTRCWALLALRRIKFYGK</sequence>
<comment type="caution">
    <text evidence="1">The sequence shown here is derived from an EMBL/GenBank/DDBJ whole genome shotgun (WGS) entry which is preliminary data.</text>
</comment>
<name>A0ACB8BMD7_9AGAM</name>
<evidence type="ECO:0000313" key="1">
    <source>
        <dbReference type="EMBL" id="KAH7926909.1"/>
    </source>
</evidence>
<proteinExistence type="predicted"/>
<gene>
    <name evidence="1" type="ORF">BV22DRAFT_320460</name>
</gene>
<evidence type="ECO:0000313" key="2">
    <source>
        <dbReference type="Proteomes" id="UP000790709"/>
    </source>
</evidence>